<dbReference type="RefSeq" id="WP_135052722.1">
    <property type="nucleotide sequence ID" value="NZ_CAKOCW010000034.1"/>
</dbReference>
<reference evidence="1 2" key="1">
    <citation type="submission" date="2019-03" db="EMBL/GenBank/DDBJ databases">
        <title>Diversity of the mouse oral microbiome.</title>
        <authorList>
            <person name="Joseph S."/>
            <person name="Aduse-Opoku J."/>
            <person name="Curtis M."/>
            <person name="Wade W."/>
            <person name="Hashim A."/>
        </authorList>
    </citation>
    <scope>NUCLEOTIDE SEQUENCE [LARGE SCALE GENOMIC DNA]</scope>
    <source>
        <strain evidence="1 2">HT4</strain>
    </source>
</reference>
<proteinExistence type="predicted"/>
<organism evidence="1 2">
    <name type="scientific">Streptococcus acidominimus</name>
    <dbReference type="NCBI Taxonomy" id="1326"/>
    <lineage>
        <taxon>Bacteria</taxon>
        <taxon>Bacillati</taxon>
        <taxon>Bacillota</taxon>
        <taxon>Bacilli</taxon>
        <taxon>Lactobacillales</taxon>
        <taxon>Streptococcaceae</taxon>
        <taxon>Streptococcus</taxon>
    </lineage>
</organism>
<protein>
    <submittedName>
        <fullName evidence="1">Uncharacterized protein</fullName>
    </submittedName>
</protein>
<gene>
    <name evidence="1" type="ORF">E4U01_04500</name>
</gene>
<dbReference type="EMBL" id="SPQA01000012">
    <property type="protein sequence ID" value="TFU30882.1"/>
    <property type="molecule type" value="Genomic_DNA"/>
</dbReference>
<dbReference type="AlphaFoldDB" id="A0A4Y9FPV0"/>
<dbReference type="Proteomes" id="UP000297747">
    <property type="component" value="Unassembled WGS sequence"/>
</dbReference>
<comment type="caution">
    <text evidence="1">The sequence shown here is derived from an EMBL/GenBank/DDBJ whole genome shotgun (WGS) entry which is preliminary data.</text>
</comment>
<accession>A0A4Y9FPV0</accession>
<evidence type="ECO:0000313" key="1">
    <source>
        <dbReference type="EMBL" id="TFU30882.1"/>
    </source>
</evidence>
<name>A0A4Y9FPV0_STRAI</name>
<sequence length="91" mass="10739">MEVTLVKEVIITPLLLDDETAAKTFSITKEHAGTCRREMKDIPRWNALLSDHGRLVDTKVFKHYLDYRGSVEWKNELETNRKKLRRLKKDV</sequence>
<evidence type="ECO:0000313" key="2">
    <source>
        <dbReference type="Proteomes" id="UP000297747"/>
    </source>
</evidence>